<dbReference type="Gene3D" id="2.60.120.10">
    <property type="entry name" value="Jelly Rolls"/>
    <property type="match status" value="1"/>
</dbReference>
<reference evidence="6" key="1">
    <citation type="submission" date="2018-06" db="EMBL/GenBank/DDBJ databases">
        <authorList>
            <person name="Zhirakovskaya E."/>
        </authorList>
    </citation>
    <scope>NUCLEOTIDE SEQUENCE</scope>
</reference>
<dbReference type="PROSITE" id="PS50042">
    <property type="entry name" value="CNMP_BINDING_3"/>
    <property type="match status" value="1"/>
</dbReference>
<organism evidence="6">
    <name type="scientific">hydrothermal vent metagenome</name>
    <dbReference type="NCBI Taxonomy" id="652676"/>
    <lineage>
        <taxon>unclassified sequences</taxon>
        <taxon>metagenomes</taxon>
        <taxon>ecological metagenomes</taxon>
    </lineage>
</organism>
<dbReference type="SMART" id="SM00419">
    <property type="entry name" value="HTH_CRP"/>
    <property type="match status" value="1"/>
</dbReference>
<evidence type="ECO:0000256" key="1">
    <source>
        <dbReference type="ARBA" id="ARBA00023015"/>
    </source>
</evidence>
<dbReference type="InterPro" id="IPR036390">
    <property type="entry name" value="WH_DNA-bd_sf"/>
</dbReference>
<dbReference type="InterPro" id="IPR050397">
    <property type="entry name" value="Env_Response_Regulators"/>
</dbReference>
<evidence type="ECO:0000259" key="4">
    <source>
        <dbReference type="PROSITE" id="PS50042"/>
    </source>
</evidence>
<dbReference type="InterPro" id="IPR000595">
    <property type="entry name" value="cNMP-bd_dom"/>
</dbReference>
<feature type="domain" description="HTH crp-type" evidence="5">
    <location>
        <begin position="182"/>
        <end position="246"/>
    </location>
</feature>
<keyword evidence="2" id="KW-0238">DNA-binding</keyword>
<accession>A0A3B0RMN2</accession>
<protein>
    <submittedName>
        <fullName evidence="6">Transcriptional regulator, Crp/Fnr family</fullName>
    </submittedName>
</protein>
<dbReference type="GO" id="GO:0005829">
    <property type="term" value="C:cytosol"/>
    <property type="evidence" value="ECO:0007669"/>
    <property type="project" value="TreeGrafter"/>
</dbReference>
<dbReference type="PROSITE" id="PS51063">
    <property type="entry name" value="HTH_CRP_2"/>
    <property type="match status" value="1"/>
</dbReference>
<dbReference type="GO" id="GO:0003677">
    <property type="term" value="F:DNA binding"/>
    <property type="evidence" value="ECO:0007669"/>
    <property type="project" value="UniProtKB-KW"/>
</dbReference>
<dbReference type="InterPro" id="IPR012318">
    <property type="entry name" value="HTH_CRP"/>
</dbReference>
<dbReference type="SUPFAM" id="SSF46785">
    <property type="entry name" value="Winged helix' DNA-binding domain"/>
    <property type="match status" value="1"/>
</dbReference>
<sequence>MILKTGQAFNLPISAYTLPQYPRHGQLTSIAGVYKMDTEWVERFPGLSRLEPGIKDILTARTAVITAPRDTVIFGPGKSPENMLFLMEGTVRVQQVSEAGHEIVLYRIHAGQSCVLTTACLLAFEDYSAEGITETGIKAAAIPRQVFDDLVSQSPTFRNFVFAAFSKRITDLFLMIDEVAFQRIDVRLAQKLIELSGDGSDIHTTHQKMSAELGTAREVISRQLQEFQRRGWISQSRGTIKLTNKTSLAALGAKN</sequence>
<proteinExistence type="predicted"/>
<gene>
    <name evidence="6" type="ORF">MNBD_ALPHA07-2082</name>
</gene>
<dbReference type="GO" id="GO:0003700">
    <property type="term" value="F:DNA-binding transcription factor activity"/>
    <property type="evidence" value="ECO:0007669"/>
    <property type="project" value="TreeGrafter"/>
</dbReference>
<evidence type="ECO:0000256" key="3">
    <source>
        <dbReference type="ARBA" id="ARBA00023163"/>
    </source>
</evidence>
<evidence type="ECO:0000313" key="6">
    <source>
        <dbReference type="EMBL" id="VAV92691.1"/>
    </source>
</evidence>
<evidence type="ECO:0000259" key="5">
    <source>
        <dbReference type="PROSITE" id="PS51063"/>
    </source>
</evidence>
<evidence type="ECO:0000256" key="2">
    <source>
        <dbReference type="ARBA" id="ARBA00023125"/>
    </source>
</evidence>
<dbReference type="PANTHER" id="PTHR24567:SF74">
    <property type="entry name" value="HTH-TYPE TRANSCRIPTIONAL REGULATOR ARCR"/>
    <property type="match status" value="1"/>
</dbReference>
<dbReference type="SUPFAM" id="SSF51206">
    <property type="entry name" value="cAMP-binding domain-like"/>
    <property type="match status" value="1"/>
</dbReference>
<dbReference type="Pfam" id="PF00027">
    <property type="entry name" value="cNMP_binding"/>
    <property type="match status" value="1"/>
</dbReference>
<dbReference type="Pfam" id="PF13545">
    <property type="entry name" value="HTH_Crp_2"/>
    <property type="match status" value="1"/>
</dbReference>
<dbReference type="PANTHER" id="PTHR24567">
    <property type="entry name" value="CRP FAMILY TRANSCRIPTIONAL REGULATORY PROTEIN"/>
    <property type="match status" value="1"/>
</dbReference>
<name>A0A3B0RMN2_9ZZZZ</name>
<dbReference type="CDD" id="cd00038">
    <property type="entry name" value="CAP_ED"/>
    <property type="match status" value="1"/>
</dbReference>
<dbReference type="EMBL" id="UOEG01000094">
    <property type="protein sequence ID" value="VAV92691.1"/>
    <property type="molecule type" value="Genomic_DNA"/>
</dbReference>
<keyword evidence="1" id="KW-0805">Transcription regulation</keyword>
<dbReference type="AlphaFoldDB" id="A0A3B0RMN2"/>
<keyword evidence="3" id="KW-0804">Transcription</keyword>
<dbReference type="InterPro" id="IPR018490">
    <property type="entry name" value="cNMP-bd_dom_sf"/>
</dbReference>
<dbReference type="InterPro" id="IPR036388">
    <property type="entry name" value="WH-like_DNA-bd_sf"/>
</dbReference>
<feature type="domain" description="Cyclic nucleotide-binding" evidence="4">
    <location>
        <begin position="54"/>
        <end position="168"/>
    </location>
</feature>
<dbReference type="Gene3D" id="1.10.10.10">
    <property type="entry name" value="Winged helix-like DNA-binding domain superfamily/Winged helix DNA-binding domain"/>
    <property type="match status" value="1"/>
</dbReference>
<dbReference type="InterPro" id="IPR014710">
    <property type="entry name" value="RmlC-like_jellyroll"/>
</dbReference>